<comment type="caution">
    <text evidence="5">The sequence shown here is derived from an EMBL/GenBank/DDBJ whole genome shotgun (WGS) entry which is preliminary data.</text>
</comment>
<dbReference type="Gene3D" id="3.30.450.40">
    <property type="match status" value="1"/>
</dbReference>
<dbReference type="InterPro" id="IPR050707">
    <property type="entry name" value="HTH_MetabolicPath_Reg"/>
</dbReference>
<dbReference type="Pfam" id="PF09339">
    <property type="entry name" value="HTH_IclR"/>
    <property type="match status" value="1"/>
</dbReference>
<evidence type="ECO:0000313" key="5">
    <source>
        <dbReference type="EMBL" id="MEF3112434.1"/>
    </source>
</evidence>
<dbReference type="RefSeq" id="WP_331785431.1">
    <property type="nucleotide sequence ID" value="NZ_JAVFKM010000002.1"/>
</dbReference>
<proteinExistence type="predicted"/>
<dbReference type="PANTHER" id="PTHR30136">
    <property type="entry name" value="HELIX-TURN-HELIX TRANSCRIPTIONAL REGULATOR, ICLR FAMILY"/>
    <property type="match status" value="1"/>
</dbReference>
<evidence type="ECO:0000259" key="4">
    <source>
        <dbReference type="PROSITE" id="PS51078"/>
    </source>
</evidence>
<dbReference type="PROSITE" id="PS51078">
    <property type="entry name" value="ICLR_ED"/>
    <property type="match status" value="1"/>
</dbReference>
<feature type="domain" description="IclR-ED" evidence="4">
    <location>
        <begin position="79"/>
        <end position="272"/>
    </location>
</feature>
<keyword evidence="2" id="KW-0238">DNA-binding</keyword>
<keyword evidence="3" id="KW-0804">Transcription</keyword>
<dbReference type="SUPFAM" id="SSF46785">
    <property type="entry name" value="Winged helix' DNA-binding domain"/>
    <property type="match status" value="1"/>
</dbReference>
<dbReference type="InterPro" id="IPR036390">
    <property type="entry name" value="WH_DNA-bd_sf"/>
</dbReference>
<dbReference type="Gene3D" id="1.10.10.10">
    <property type="entry name" value="Winged helix-like DNA-binding domain superfamily/Winged helix DNA-binding domain"/>
    <property type="match status" value="1"/>
</dbReference>
<dbReference type="InterPro" id="IPR014757">
    <property type="entry name" value="Tscrpt_reg_IclR_C"/>
</dbReference>
<dbReference type="EMBL" id="JAVFKM010000002">
    <property type="protein sequence ID" value="MEF3112434.1"/>
    <property type="molecule type" value="Genomic_DNA"/>
</dbReference>
<gene>
    <name evidence="5" type="ORF">RB636_04360</name>
</gene>
<name>A0ABU7WN22_9ACTN</name>
<dbReference type="InterPro" id="IPR029016">
    <property type="entry name" value="GAF-like_dom_sf"/>
</dbReference>
<organism evidence="5 6">
    <name type="scientific">Streptomyces chrestomyceticus</name>
    <dbReference type="NCBI Taxonomy" id="68185"/>
    <lineage>
        <taxon>Bacteria</taxon>
        <taxon>Bacillati</taxon>
        <taxon>Actinomycetota</taxon>
        <taxon>Actinomycetes</taxon>
        <taxon>Kitasatosporales</taxon>
        <taxon>Streptomycetaceae</taxon>
        <taxon>Streptomyces</taxon>
    </lineage>
</organism>
<dbReference type="InterPro" id="IPR036388">
    <property type="entry name" value="WH-like_DNA-bd_sf"/>
</dbReference>
<dbReference type="InterPro" id="IPR005471">
    <property type="entry name" value="Tscrpt_reg_IclR_N"/>
</dbReference>
<keyword evidence="1" id="KW-0805">Transcription regulation</keyword>
<dbReference type="Proteomes" id="UP001348265">
    <property type="component" value="Unassembled WGS sequence"/>
</dbReference>
<accession>A0ABU7WN22</accession>
<evidence type="ECO:0000256" key="3">
    <source>
        <dbReference type="ARBA" id="ARBA00023163"/>
    </source>
</evidence>
<dbReference type="Pfam" id="PF01614">
    <property type="entry name" value="IclR_C"/>
    <property type="match status" value="1"/>
</dbReference>
<dbReference type="PANTHER" id="PTHR30136:SF35">
    <property type="entry name" value="HTH-TYPE TRANSCRIPTIONAL REGULATOR RV1719"/>
    <property type="match status" value="1"/>
</dbReference>
<protein>
    <submittedName>
        <fullName evidence="5">IclR family transcriptional regulator C-terminal domain-containing protein</fullName>
    </submittedName>
</protein>
<dbReference type="SUPFAM" id="SSF55781">
    <property type="entry name" value="GAF domain-like"/>
    <property type="match status" value="1"/>
</dbReference>
<keyword evidence="6" id="KW-1185">Reference proteome</keyword>
<sequence>MASTIPPQKPAPRQATSLAARAFQLQRAFATLDGDVQPLKALAATAGLDESTAYRILQAGKASGAFQQAGRGQYRLGPAAAEVGMHAMMQVAADHGEAAVLAGLQAATGAFVWLYALTPAMGVPRRVCVDYAIGDLDTADLGMTVDEVITVGRSLRTGASGRVILAHLPPSMQARVFAEPAPECAGPGVLSDDELRTSLDVIRQQGYALGDQECLSGWASVAAPVMHGGSIFGAVLVLQAADTWPTNPANLIALTVGAAAGLSREMDDATTAQVA</sequence>
<evidence type="ECO:0000256" key="2">
    <source>
        <dbReference type="ARBA" id="ARBA00023125"/>
    </source>
</evidence>
<evidence type="ECO:0000313" key="6">
    <source>
        <dbReference type="Proteomes" id="UP001348265"/>
    </source>
</evidence>
<reference evidence="5 6" key="1">
    <citation type="submission" date="2023-08" db="EMBL/GenBank/DDBJ databases">
        <authorList>
            <person name="Sharma P."/>
            <person name="Verma V."/>
            <person name="Mohan M.K."/>
            <person name="Dubey A.K."/>
        </authorList>
    </citation>
    <scope>NUCLEOTIDE SEQUENCE [LARGE SCALE GENOMIC DNA]</scope>
    <source>
        <strain evidence="5 6">ADP4</strain>
    </source>
</reference>
<evidence type="ECO:0000256" key="1">
    <source>
        <dbReference type="ARBA" id="ARBA00023015"/>
    </source>
</evidence>